<accession>A0A0B2QHK4</accession>
<reference evidence="1" key="1">
    <citation type="submission" date="2014-07" db="EMBL/GenBank/DDBJ databases">
        <title>Identification of a novel salt tolerance gene in wild soybean by whole-genome sequencing.</title>
        <authorList>
            <person name="Lam H.-M."/>
            <person name="Qi X."/>
            <person name="Li M.-W."/>
            <person name="Liu X."/>
            <person name="Xie M."/>
            <person name="Ni M."/>
            <person name="Xu X."/>
        </authorList>
    </citation>
    <scope>NUCLEOTIDE SEQUENCE [LARGE SCALE GENOMIC DNA]</scope>
    <source>
        <tissue evidence="1">Root</tissue>
    </source>
</reference>
<sequence length="54" mass="6114">MAVSGYMLILVKAITPCITCWVVKAQVIKLWKTVNQVNGNAIERFEMILFDSQV</sequence>
<organism evidence="1">
    <name type="scientific">Glycine soja</name>
    <name type="common">Wild soybean</name>
    <dbReference type="NCBI Taxonomy" id="3848"/>
    <lineage>
        <taxon>Eukaryota</taxon>
        <taxon>Viridiplantae</taxon>
        <taxon>Streptophyta</taxon>
        <taxon>Embryophyta</taxon>
        <taxon>Tracheophyta</taxon>
        <taxon>Spermatophyta</taxon>
        <taxon>Magnoliopsida</taxon>
        <taxon>eudicotyledons</taxon>
        <taxon>Gunneridae</taxon>
        <taxon>Pentapetalae</taxon>
        <taxon>rosids</taxon>
        <taxon>fabids</taxon>
        <taxon>Fabales</taxon>
        <taxon>Fabaceae</taxon>
        <taxon>Papilionoideae</taxon>
        <taxon>50 kb inversion clade</taxon>
        <taxon>NPAAA clade</taxon>
        <taxon>indigoferoid/millettioid clade</taxon>
        <taxon>Phaseoleae</taxon>
        <taxon>Glycine</taxon>
        <taxon>Glycine subgen. Soja</taxon>
    </lineage>
</organism>
<gene>
    <name evidence="1" type="ORF">glysoja_041927</name>
</gene>
<dbReference type="Proteomes" id="UP000053555">
    <property type="component" value="Unassembled WGS sequence"/>
</dbReference>
<evidence type="ECO:0000313" key="1">
    <source>
        <dbReference type="EMBL" id="KHN19398.1"/>
    </source>
</evidence>
<name>A0A0B2QHK4_GLYSO</name>
<proteinExistence type="predicted"/>
<dbReference type="EMBL" id="KN659071">
    <property type="protein sequence ID" value="KHN19398.1"/>
    <property type="molecule type" value="Genomic_DNA"/>
</dbReference>
<protein>
    <submittedName>
        <fullName evidence="1">Uncharacterized protein</fullName>
    </submittedName>
</protein>
<dbReference type="AlphaFoldDB" id="A0A0B2QHK4"/>